<dbReference type="Gramene" id="Pp3c17_16508V3.4">
    <property type="protein sequence ID" value="PAC:32906191.CDS.1"/>
    <property type="gene ID" value="Pp3c17_16508"/>
</dbReference>
<dbReference type="EnsemblPlants" id="Pp3c17_16508V3.4">
    <property type="protein sequence ID" value="PAC:32906191.CDS.1"/>
    <property type="gene ID" value="Pp3c17_16508"/>
</dbReference>
<evidence type="ECO:0000313" key="2">
    <source>
        <dbReference type="EnsemblPlants" id="PAC:32906188.CDS.1"/>
    </source>
</evidence>
<dbReference type="Gramene" id="Pp3c17_16508V3.1">
    <property type="protein sequence ID" value="PAC:32906188.CDS.1"/>
    <property type="gene ID" value="Pp3c17_16508"/>
</dbReference>
<dbReference type="EnsemblPlants" id="Pp3c17_16508V3.3">
    <property type="protein sequence ID" value="PAC:32906190.CDS.1"/>
    <property type="gene ID" value="Pp3c17_16508"/>
</dbReference>
<dbReference type="Gramene" id="Pp3c17_16508V3.5">
    <property type="protein sequence ID" value="PAC:32906192.CDS.1"/>
    <property type="gene ID" value="Pp3c17_16508"/>
</dbReference>
<dbReference type="EMBL" id="ABEU02000017">
    <property type="protein sequence ID" value="PNR36329.1"/>
    <property type="molecule type" value="Genomic_DNA"/>
</dbReference>
<name>A0A2K1J471_PHYPA</name>
<reference evidence="1 3" key="2">
    <citation type="journal article" date="2018" name="Plant J.">
        <title>The Physcomitrella patens chromosome-scale assembly reveals moss genome structure and evolution.</title>
        <authorList>
            <person name="Lang D."/>
            <person name="Ullrich K.K."/>
            <person name="Murat F."/>
            <person name="Fuchs J."/>
            <person name="Jenkins J."/>
            <person name="Haas F.B."/>
            <person name="Piednoel M."/>
            <person name="Gundlach H."/>
            <person name="Van Bel M."/>
            <person name="Meyberg R."/>
            <person name="Vives C."/>
            <person name="Morata J."/>
            <person name="Symeonidi A."/>
            <person name="Hiss M."/>
            <person name="Muchero W."/>
            <person name="Kamisugi Y."/>
            <person name="Saleh O."/>
            <person name="Blanc G."/>
            <person name="Decker E.L."/>
            <person name="van Gessel N."/>
            <person name="Grimwood J."/>
            <person name="Hayes R.D."/>
            <person name="Graham S.W."/>
            <person name="Gunter L.E."/>
            <person name="McDaniel S.F."/>
            <person name="Hoernstein S.N.W."/>
            <person name="Larsson A."/>
            <person name="Li F.W."/>
            <person name="Perroud P.F."/>
            <person name="Phillips J."/>
            <person name="Ranjan P."/>
            <person name="Rokshar D.S."/>
            <person name="Rothfels C.J."/>
            <person name="Schneider L."/>
            <person name="Shu S."/>
            <person name="Stevenson D.W."/>
            <person name="Thummler F."/>
            <person name="Tillich M."/>
            <person name="Villarreal Aguilar J.C."/>
            <person name="Widiez T."/>
            <person name="Wong G.K."/>
            <person name="Wymore A."/>
            <person name="Zhang Y."/>
            <person name="Zimmer A.D."/>
            <person name="Quatrano R.S."/>
            <person name="Mayer K.F.X."/>
            <person name="Goodstein D."/>
            <person name="Casacuberta J.M."/>
            <person name="Vandepoele K."/>
            <person name="Reski R."/>
            <person name="Cuming A.C."/>
            <person name="Tuskan G.A."/>
            <person name="Maumus F."/>
            <person name="Salse J."/>
            <person name="Schmutz J."/>
            <person name="Rensing S.A."/>
        </authorList>
    </citation>
    <scope>NUCLEOTIDE SEQUENCE [LARGE SCALE GENOMIC DNA]</scope>
    <source>
        <strain evidence="2 3">cv. Gransden 2004</strain>
    </source>
</reference>
<reference evidence="2" key="3">
    <citation type="submission" date="2020-12" db="UniProtKB">
        <authorList>
            <consortium name="EnsemblPlants"/>
        </authorList>
    </citation>
    <scope>IDENTIFICATION</scope>
</reference>
<dbReference type="InParanoid" id="A0A2K1J471"/>
<sequence length="74" mass="8364">MKTLLNAAMAMIQQMLTLRIGVKLKIEASSATEKGYDEEGGLDPDVDEFLQFENSKDEEETPPHQDILMYMSII</sequence>
<dbReference type="Gramene" id="Pp3c17_16508V3.3">
    <property type="protein sequence ID" value="PAC:32906190.CDS.1"/>
    <property type="gene ID" value="Pp3c17_16508"/>
</dbReference>
<accession>A0A2K1J471</accession>
<dbReference type="Proteomes" id="UP000006727">
    <property type="component" value="Chromosome 17"/>
</dbReference>
<dbReference type="Gramene" id="Pp3c17_16508V3.2">
    <property type="protein sequence ID" value="PAC:32906189.CDS.1"/>
    <property type="gene ID" value="Pp3c17_16508"/>
</dbReference>
<dbReference type="AlphaFoldDB" id="A0A2K1J471"/>
<gene>
    <name evidence="1" type="ORF">PHYPA_022180</name>
</gene>
<evidence type="ECO:0000313" key="1">
    <source>
        <dbReference type="EMBL" id="PNR36329.1"/>
    </source>
</evidence>
<keyword evidence="3" id="KW-1185">Reference proteome</keyword>
<reference evidence="1 3" key="1">
    <citation type="journal article" date="2008" name="Science">
        <title>The Physcomitrella genome reveals evolutionary insights into the conquest of land by plants.</title>
        <authorList>
            <person name="Rensing S."/>
            <person name="Lang D."/>
            <person name="Zimmer A."/>
            <person name="Terry A."/>
            <person name="Salamov A."/>
            <person name="Shapiro H."/>
            <person name="Nishiyama T."/>
            <person name="Perroud P.-F."/>
            <person name="Lindquist E."/>
            <person name="Kamisugi Y."/>
            <person name="Tanahashi T."/>
            <person name="Sakakibara K."/>
            <person name="Fujita T."/>
            <person name="Oishi K."/>
            <person name="Shin-I T."/>
            <person name="Kuroki Y."/>
            <person name="Toyoda A."/>
            <person name="Suzuki Y."/>
            <person name="Hashimoto A."/>
            <person name="Yamaguchi K."/>
            <person name="Sugano A."/>
            <person name="Kohara Y."/>
            <person name="Fujiyama A."/>
            <person name="Anterola A."/>
            <person name="Aoki S."/>
            <person name="Ashton N."/>
            <person name="Barbazuk W.B."/>
            <person name="Barker E."/>
            <person name="Bennetzen J."/>
            <person name="Bezanilla M."/>
            <person name="Blankenship R."/>
            <person name="Cho S.H."/>
            <person name="Dutcher S."/>
            <person name="Estelle M."/>
            <person name="Fawcett J.A."/>
            <person name="Gundlach H."/>
            <person name="Hanada K."/>
            <person name="Heyl A."/>
            <person name="Hicks K.A."/>
            <person name="Hugh J."/>
            <person name="Lohr M."/>
            <person name="Mayer K."/>
            <person name="Melkozernov A."/>
            <person name="Murata T."/>
            <person name="Nelson D."/>
            <person name="Pils B."/>
            <person name="Prigge M."/>
            <person name="Reiss B."/>
            <person name="Renner T."/>
            <person name="Rombauts S."/>
            <person name="Rushton P."/>
            <person name="Sanderfoot A."/>
            <person name="Schween G."/>
            <person name="Shiu S.-H."/>
            <person name="Stueber K."/>
            <person name="Theodoulou F.L."/>
            <person name="Tu H."/>
            <person name="Van de Peer Y."/>
            <person name="Verrier P.J."/>
            <person name="Waters E."/>
            <person name="Wood A."/>
            <person name="Yang L."/>
            <person name="Cove D."/>
            <person name="Cuming A."/>
            <person name="Hasebe M."/>
            <person name="Lucas S."/>
            <person name="Mishler D.B."/>
            <person name="Reski R."/>
            <person name="Grigoriev I."/>
            <person name="Quatrano R.S."/>
            <person name="Boore J.L."/>
        </authorList>
    </citation>
    <scope>NUCLEOTIDE SEQUENCE [LARGE SCALE GENOMIC DNA]</scope>
    <source>
        <strain evidence="2 3">cv. Gransden 2004</strain>
    </source>
</reference>
<proteinExistence type="predicted"/>
<evidence type="ECO:0000313" key="3">
    <source>
        <dbReference type="Proteomes" id="UP000006727"/>
    </source>
</evidence>
<dbReference type="EnsemblPlants" id="Pp3c17_16508V3.5">
    <property type="protein sequence ID" value="PAC:32906192.CDS.1"/>
    <property type="gene ID" value="Pp3c17_16508"/>
</dbReference>
<dbReference type="EnsemblPlants" id="Pp3c17_16508V3.1">
    <property type="protein sequence ID" value="PAC:32906188.CDS.1"/>
    <property type="gene ID" value="Pp3c17_16508"/>
</dbReference>
<organism evidence="1">
    <name type="scientific">Physcomitrium patens</name>
    <name type="common">Spreading-leaved earth moss</name>
    <name type="synonym">Physcomitrella patens</name>
    <dbReference type="NCBI Taxonomy" id="3218"/>
    <lineage>
        <taxon>Eukaryota</taxon>
        <taxon>Viridiplantae</taxon>
        <taxon>Streptophyta</taxon>
        <taxon>Embryophyta</taxon>
        <taxon>Bryophyta</taxon>
        <taxon>Bryophytina</taxon>
        <taxon>Bryopsida</taxon>
        <taxon>Funariidae</taxon>
        <taxon>Funariales</taxon>
        <taxon>Funariaceae</taxon>
        <taxon>Physcomitrium</taxon>
    </lineage>
</organism>
<dbReference type="EnsemblPlants" id="Pp3c17_16508V3.2">
    <property type="protein sequence ID" value="PAC:32906189.CDS.1"/>
    <property type="gene ID" value="Pp3c17_16508"/>
</dbReference>
<protein>
    <submittedName>
        <fullName evidence="1 2">Uncharacterized protein</fullName>
    </submittedName>
</protein>